<dbReference type="InterPro" id="IPR058533">
    <property type="entry name" value="Cation_efflux_TM"/>
</dbReference>
<feature type="transmembrane region" description="Helical" evidence="6">
    <location>
        <begin position="208"/>
        <end position="227"/>
    </location>
</feature>
<feature type="transmembrane region" description="Helical" evidence="6">
    <location>
        <begin position="182"/>
        <end position="202"/>
    </location>
</feature>
<evidence type="ECO:0000259" key="8">
    <source>
        <dbReference type="Pfam" id="PF16916"/>
    </source>
</evidence>
<evidence type="ECO:0000256" key="6">
    <source>
        <dbReference type="SAM" id="Phobius"/>
    </source>
</evidence>
<evidence type="ECO:0000256" key="4">
    <source>
        <dbReference type="ARBA" id="ARBA00022989"/>
    </source>
</evidence>
<comment type="caution">
    <text evidence="9">The sequence shown here is derived from an EMBL/GenBank/DDBJ whole genome shotgun (WGS) entry which is preliminary data.</text>
</comment>
<dbReference type="InterPro" id="IPR027470">
    <property type="entry name" value="Cation_efflux_CTD"/>
</dbReference>
<reference evidence="9" key="1">
    <citation type="submission" date="2021-03" db="EMBL/GenBank/DDBJ databases">
        <title>Antimicrobial resistance genes in bacteria isolated from Japanese honey, and their potential for conferring macrolide and lincosamide resistance in the American foulbrood pathogen Paenibacillus larvae.</title>
        <authorList>
            <person name="Okamoto M."/>
            <person name="Kumagai M."/>
            <person name="Kanamori H."/>
            <person name="Takamatsu D."/>
        </authorList>
    </citation>
    <scope>NUCLEOTIDE SEQUENCE</scope>
    <source>
        <strain evidence="9">J40TS1</strain>
    </source>
</reference>
<dbReference type="NCBIfam" id="TIGR01297">
    <property type="entry name" value="CDF"/>
    <property type="match status" value="1"/>
</dbReference>
<dbReference type="PANTHER" id="PTHR13414:SF9">
    <property type="entry name" value="PROTON-COUPLED ZINC ANTIPORTER SLC30A9, MITOCHONDRIAL"/>
    <property type="match status" value="1"/>
</dbReference>
<gene>
    <name evidence="9" type="ORF">J40TS1_18070</name>
</gene>
<dbReference type="GO" id="GO:0008324">
    <property type="term" value="F:monoatomic cation transmembrane transporter activity"/>
    <property type="evidence" value="ECO:0007669"/>
    <property type="project" value="InterPro"/>
</dbReference>
<feature type="domain" description="Cation efflux protein transmembrane" evidence="7">
    <location>
        <begin position="19"/>
        <end position="230"/>
    </location>
</feature>
<keyword evidence="10" id="KW-1185">Reference proteome</keyword>
<dbReference type="Proteomes" id="UP000683139">
    <property type="component" value="Unassembled WGS sequence"/>
</dbReference>
<protein>
    <submittedName>
        <fullName evidence="9">Cation diffusion facilitator transporter</fullName>
    </submittedName>
</protein>
<dbReference type="AlphaFoldDB" id="A0A919YMW3"/>
<evidence type="ECO:0000256" key="1">
    <source>
        <dbReference type="ARBA" id="ARBA00004141"/>
    </source>
</evidence>
<dbReference type="InterPro" id="IPR040177">
    <property type="entry name" value="SLC30A9"/>
</dbReference>
<evidence type="ECO:0000256" key="2">
    <source>
        <dbReference type="ARBA" id="ARBA00022448"/>
    </source>
</evidence>
<dbReference type="GO" id="GO:0006829">
    <property type="term" value="P:zinc ion transport"/>
    <property type="evidence" value="ECO:0007669"/>
    <property type="project" value="InterPro"/>
</dbReference>
<dbReference type="SUPFAM" id="SSF160240">
    <property type="entry name" value="Cation efflux protein cytoplasmic domain-like"/>
    <property type="match status" value="1"/>
</dbReference>
<proteinExistence type="predicted"/>
<dbReference type="RefSeq" id="WP_213514391.1">
    <property type="nucleotide sequence ID" value="NZ_BOSE01000002.1"/>
</dbReference>
<feature type="transmembrane region" description="Helical" evidence="6">
    <location>
        <begin position="21"/>
        <end position="43"/>
    </location>
</feature>
<evidence type="ECO:0000313" key="9">
    <source>
        <dbReference type="EMBL" id="GIP16165.1"/>
    </source>
</evidence>
<keyword evidence="2" id="KW-0813">Transport</keyword>
<evidence type="ECO:0000256" key="5">
    <source>
        <dbReference type="ARBA" id="ARBA00023136"/>
    </source>
</evidence>
<dbReference type="InterPro" id="IPR002524">
    <property type="entry name" value="Cation_efflux"/>
</dbReference>
<feature type="transmembrane region" description="Helical" evidence="6">
    <location>
        <begin position="80"/>
        <end position="100"/>
    </location>
</feature>
<feature type="domain" description="Cation efflux protein cytoplasmic" evidence="8">
    <location>
        <begin position="238"/>
        <end position="312"/>
    </location>
</feature>
<dbReference type="InterPro" id="IPR036837">
    <property type="entry name" value="Cation_efflux_CTD_sf"/>
</dbReference>
<dbReference type="EMBL" id="BOSE01000002">
    <property type="protein sequence ID" value="GIP16165.1"/>
    <property type="molecule type" value="Genomic_DNA"/>
</dbReference>
<organism evidence="9 10">
    <name type="scientific">Paenibacillus montaniterrae</name>
    <dbReference type="NCBI Taxonomy" id="429341"/>
    <lineage>
        <taxon>Bacteria</taxon>
        <taxon>Bacillati</taxon>
        <taxon>Bacillota</taxon>
        <taxon>Bacilli</taxon>
        <taxon>Bacillales</taxon>
        <taxon>Paenibacillaceae</taxon>
        <taxon>Paenibacillus</taxon>
    </lineage>
</organism>
<keyword evidence="3 6" id="KW-0812">Transmembrane</keyword>
<dbReference type="Pfam" id="PF16916">
    <property type="entry name" value="ZT_dimer"/>
    <property type="match status" value="1"/>
</dbReference>
<comment type="subcellular location">
    <subcellularLocation>
        <location evidence="1">Membrane</location>
        <topology evidence="1">Multi-pass membrane protein</topology>
    </subcellularLocation>
</comment>
<evidence type="ECO:0000313" key="10">
    <source>
        <dbReference type="Proteomes" id="UP000683139"/>
    </source>
</evidence>
<evidence type="ECO:0000256" key="3">
    <source>
        <dbReference type="ARBA" id="ARBA00022692"/>
    </source>
</evidence>
<keyword evidence="5 6" id="KW-0472">Membrane</keyword>
<dbReference type="InterPro" id="IPR027469">
    <property type="entry name" value="Cation_efflux_TMD_sf"/>
</dbReference>
<dbReference type="Gene3D" id="1.20.1510.10">
    <property type="entry name" value="Cation efflux protein transmembrane domain"/>
    <property type="match status" value="1"/>
</dbReference>
<dbReference type="SUPFAM" id="SSF161111">
    <property type="entry name" value="Cation efflux protein transmembrane domain-like"/>
    <property type="match status" value="1"/>
</dbReference>
<keyword evidence="4 6" id="KW-1133">Transmembrane helix</keyword>
<feature type="transmembrane region" description="Helical" evidence="6">
    <location>
        <begin position="120"/>
        <end position="140"/>
    </location>
</feature>
<dbReference type="Pfam" id="PF01545">
    <property type="entry name" value="Cation_efflux"/>
    <property type="match status" value="1"/>
</dbReference>
<accession>A0A919YMW3</accession>
<name>A0A919YMW3_9BACL</name>
<dbReference type="Gene3D" id="3.30.70.1350">
    <property type="entry name" value="Cation efflux protein, cytoplasmic domain"/>
    <property type="match status" value="1"/>
</dbReference>
<dbReference type="GO" id="GO:0016020">
    <property type="term" value="C:membrane"/>
    <property type="evidence" value="ECO:0007669"/>
    <property type="project" value="UniProtKB-SubCell"/>
</dbReference>
<evidence type="ECO:0000259" key="7">
    <source>
        <dbReference type="Pfam" id="PF01545"/>
    </source>
</evidence>
<sequence length="335" mass="35888">MANATGKAGLLRKGNKSALTAAIVNTIISIIKGAAFFITGNVAMFAETMHSLGDAANQFFVYLGSALSKKMPTDRYPNGFGRLVNLVLLGAVIIVGIMSYEAIKEGYHHILHPVETSGTGTIINLIVLALAVGLESFVLFKAMKEVIHEVGAEAKGLKVIPVSFTKLGKAKPATKLVFMEDLVATIGGVIAIIGILLSYFLGWHAAEGVASIVIGVLMFYVVGKVFLDNAKGALSEADDEMEVAIAKHIFAHPEVKDIRALYAMKEGEEYHIEMKLEIDTSISLAEAIAIKQKIEAVVHAMKGVSDVIVEFEEDDGIASWSKDGPLNLELAKPQH</sequence>
<dbReference type="PANTHER" id="PTHR13414">
    <property type="entry name" value="HUEL-CATION TRANSPORTER"/>
    <property type="match status" value="1"/>
</dbReference>